<evidence type="ECO:0000259" key="2">
    <source>
        <dbReference type="PROSITE" id="PS50943"/>
    </source>
</evidence>
<accession>A0A7W8HCX6</accession>
<protein>
    <submittedName>
        <fullName evidence="3">Transcriptional regulator with XRE-family HTH domain</fullName>
    </submittedName>
</protein>
<evidence type="ECO:0000313" key="4">
    <source>
        <dbReference type="Proteomes" id="UP000543642"/>
    </source>
</evidence>
<dbReference type="GO" id="GO:0003677">
    <property type="term" value="F:DNA binding"/>
    <property type="evidence" value="ECO:0007669"/>
    <property type="project" value="UniProtKB-KW"/>
</dbReference>
<gene>
    <name evidence="3" type="ORF">HNP82_003301</name>
</gene>
<dbReference type="Proteomes" id="UP000543642">
    <property type="component" value="Unassembled WGS sequence"/>
</dbReference>
<dbReference type="EMBL" id="JACHFW010000020">
    <property type="protein sequence ID" value="MBB5266144.1"/>
    <property type="molecule type" value="Genomic_DNA"/>
</dbReference>
<keyword evidence="1" id="KW-0238">DNA-binding</keyword>
<dbReference type="CDD" id="cd00093">
    <property type="entry name" value="HTH_XRE"/>
    <property type="match status" value="1"/>
</dbReference>
<dbReference type="InterPro" id="IPR010982">
    <property type="entry name" value="Lambda_DNA-bd_dom_sf"/>
</dbReference>
<dbReference type="PANTHER" id="PTHR46797:SF1">
    <property type="entry name" value="METHYLPHOSPHONATE SYNTHASE"/>
    <property type="match status" value="1"/>
</dbReference>
<dbReference type="SUPFAM" id="SSF47413">
    <property type="entry name" value="lambda repressor-like DNA-binding domains"/>
    <property type="match status" value="1"/>
</dbReference>
<dbReference type="PROSITE" id="PS50943">
    <property type="entry name" value="HTH_CROC1"/>
    <property type="match status" value="1"/>
</dbReference>
<evidence type="ECO:0000256" key="1">
    <source>
        <dbReference type="ARBA" id="ARBA00023125"/>
    </source>
</evidence>
<keyword evidence="4" id="KW-1185">Reference proteome</keyword>
<proteinExistence type="predicted"/>
<dbReference type="InterPro" id="IPR050807">
    <property type="entry name" value="TransReg_Diox_bact_type"/>
</dbReference>
<dbReference type="RefSeq" id="WP_207720655.1">
    <property type="nucleotide sequence ID" value="NZ_JACHFW010000020.1"/>
</dbReference>
<dbReference type="GO" id="GO:0005829">
    <property type="term" value="C:cytosol"/>
    <property type="evidence" value="ECO:0007669"/>
    <property type="project" value="TreeGrafter"/>
</dbReference>
<dbReference type="Pfam" id="PF01381">
    <property type="entry name" value="HTH_3"/>
    <property type="match status" value="1"/>
</dbReference>
<dbReference type="PANTHER" id="PTHR46797">
    <property type="entry name" value="HTH-TYPE TRANSCRIPTIONAL REGULATOR"/>
    <property type="match status" value="1"/>
</dbReference>
<dbReference type="Gene3D" id="1.10.260.40">
    <property type="entry name" value="lambda repressor-like DNA-binding domains"/>
    <property type="match status" value="1"/>
</dbReference>
<comment type="caution">
    <text evidence="3">The sequence shown here is derived from an EMBL/GenBank/DDBJ whole genome shotgun (WGS) entry which is preliminary data.</text>
</comment>
<organism evidence="3 4">
    <name type="scientific">Catenibacillus scindens</name>
    <dbReference type="NCBI Taxonomy" id="673271"/>
    <lineage>
        <taxon>Bacteria</taxon>
        <taxon>Bacillati</taxon>
        <taxon>Bacillota</taxon>
        <taxon>Clostridia</taxon>
        <taxon>Lachnospirales</taxon>
        <taxon>Lachnospiraceae</taxon>
        <taxon>Catenibacillus</taxon>
    </lineage>
</organism>
<feature type="domain" description="HTH cro/C1-type" evidence="2">
    <location>
        <begin position="5"/>
        <end position="59"/>
    </location>
</feature>
<dbReference type="AlphaFoldDB" id="A0A7W8HCX6"/>
<dbReference type="SMART" id="SM00530">
    <property type="entry name" value="HTH_XRE"/>
    <property type="match status" value="1"/>
</dbReference>
<dbReference type="InterPro" id="IPR001387">
    <property type="entry name" value="Cro/C1-type_HTH"/>
</dbReference>
<reference evidence="3 4" key="1">
    <citation type="submission" date="2020-08" db="EMBL/GenBank/DDBJ databases">
        <title>Genomic Encyclopedia of Type Strains, Phase IV (KMG-IV): sequencing the most valuable type-strain genomes for metagenomic binning, comparative biology and taxonomic classification.</title>
        <authorList>
            <person name="Goeker M."/>
        </authorList>
    </citation>
    <scope>NUCLEOTIDE SEQUENCE [LARGE SCALE GENOMIC DNA]</scope>
    <source>
        <strain evidence="3 4">DSM 106146</strain>
    </source>
</reference>
<dbReference type="GO" id="GO:0003700">
    <property type="term" value="F:DNA-binding transcription factor activity"/>
    <property type="evidence" value="ECO:0007669"/>
    <property type="project" value="TreeGrafter"/>
</dbReference>
<sequence>MAEAIKNTRLELGLTQEEVAERSGTDVRTIINMEMGRGNPKLKTLYAVIRALKMDARLLFDDDPGNESSMVRQVKSLINECSENEVATLLPVIEAVLTALRSHKGVQIE</sequence>
<name>A0A7W8HCX6_9FIRM</name>
<evidence type="ECO:0000313" key="3">
    <source>
        <dbReference type="EMBL" id="MBB5266144.1"/>
    </source>
</evidence>